<evidence type="ECO:0000256" key="5">
    <source>
        <dbReference type="ARBA" id="ARBA00022801"/>
    </source>
</evidence>
<evidence type="ECO:0000256" key="6">
    <source>
        <dbReference type="ARBA" id="ARBA00023277"/>
    </source>
</evidence>
<dbReference type="SUPFAM" id="SSF53474">
    <property type="entry name" value="alpha/beta-Hydrolases"/>
    <property type="match status" value="1"/>
</dbReference>
<keyword evidence="5 9" id="KW-0378">Hydrolase</keyword>
<comment type="subcellular location">
    <subcellularLocation>
        <location evidence="1">Secreted</location>
    </subcellularLocation>
</comment>
<evidence type="ECO:0000256" key="8">
    <source>
        <dbReference type="SAM" id="MobiDB-lite"/>
    </source>
</evidence>
<name>A0A809SFL8_9BACT</name>
<dbReference type="Gene3D" id="3.40.50.1820">
    <property type="entry name" value="alpha/beta hydrolase"/>
    <property type="match status" value="1"/>
</dbReference>
<sequence>MNALIAFLTLFPGVTAPLQSPRTIELNVDGIARTALLFESRAKGPQPIVFAFHGHGGNSRQAARSFAIHENWPEAHVVYPQGLPSKGKTDPEGKKPGWQQQPSDLGERDLKFFDALYAHLKDQIGFDSKKVFAMGHSNGGRFTYVLWASRGDKFAGMGPSGSPALLSVRQWPAKPAFVIAGEKDAIVPYAGQKLSIDALKRLLGVLGEPKTEGYAQYFTGRQGMRLGTYVHPGGHEFPAEGGKRMAAFFREISQSRERLAQ</sequence>
<keyword evidence="7" id="KW-0624">Polysaccharide degradation</keyword>
<evidence type="ECO:0000256" key="7">
    <source>
        <dbReference type="ARBA" id="ARBA00023326"/>
    </source>
</evidence>
<dbReference type="GO" id="GO:0045493">
    <property type="term" value="P:xylan catabolic process"/>
    <property type="evidence" value="ECO:0007669"/>
    <property type="project" value="UniProtKB-KW"/>
</dbReference>
<dbReference type="KEGG" id="npy:NPRO_25290"/>
<evidence type="ECO:0000256" key="4">
    <source>
        <dbReference type="ARBA" id="ARBA00022729"/>
    </source>
</evidence>
<dbReference type="GO" id="GO:0030600">
    <property type="term" value="F:feruloyl esterase activity"/>
    <property type="evidence" value="ECO:0007669"/>
    <property type="project" value="InterPro"/>
</dbReference>
<dbReference type="Proteomes" id="UP000662873">
    <property type="component" value="Chromosome"/>
</dbReference>
<evidence type="ECO:0000256" key="3">
    <source>
        <dbReference type="ARBA" id="ARBA00022651"/>
    </source>
</evidence>
<dbReference type="InterPro" id="IPR029058">
    <property type="entry name" value="AB_hydrolase_fold"/>
</dbReference>
<dbReference type="EMBL" id="AP021858">
    <property type="protein sequence ID" value="BBO24934.1"/>
    <property type="molecule type" value="Genomic_DNA"/>
</dbReference>
<dbReference type="GO" id="GO:0005576">
    <property type="term" value="C:extracellular region"/>
    <property type="evidence" value="ECO:0007669"/>
    <property type="project" value="UniProtKB-SubCell"/>
</dbReference>
<dbReference type="AlphaFoldDB" id="A0A809SFL8"/>
<feature type="region of interest" description="Disordered" evidence="8">
    <location>
        <begin position="79"/>
        <end position="104"/>
    </location>
</feature>
<keyword evidence="2" id="KW-0964">Secreted</keyword>
<organism evidence="9 10">
    <name type="scientific">Candidatus Nitrosymbiomonas proteolyticus</name>
    <dbReference type="NCBI Taxonomy" id="2608984"/>
    <lineage>
        <taxon>Bacteria</taxon>
        <taxon>Bacillati</taxon>
        <taxon>Armatimonadota</taxon>
        <taxon>Armatimonadota incertae sedis</taxon>
        <taxon>Candidatus Nitrosymbiomonas</taxon>
    </lineage>
</organism>
<reference evidence="9" key="1">
    <citation type="journal article" name="DNA Res.">
        <title>The physiological potential of anammox bacteria as revealed by their core genome structure.</title>
        <authorList>
            <person name="Okubo T."/>
            <person name="Toyoda A."/>
            <person name="Fukuhara K."/>
            <person name="Uchiyama I."/>
            <person name="Harigaya Y."/>
            <person name="Kuroiwa M."/>
            <person name="Suzuki T."/>
            <person name="Murakami Y."/>
            <person name="Suwa Y."/>
            <person name="Takami H."/>
        </authorList>
    </citation>
    <scope>NUCLEOTIDE SEQUENCE</scope>
    <source>
        <strain evidence="9">317325-2</strain>
    </source>
</reference>
<proteinExistence type="predicted"/>
<evidence type="ECO:0000313" key="9">
    <source>
        <dbReference type="EMBL" id="BBO24934.1"/>
    </source>
</evidence>
<dbReference type="InterPro" id="IPR043595">
    <property type="entry name" value="FaeB/C/D"/>
</dbReference>
<keyword evidence="6" id="KW-0119">Carbohydrate metabolism</keyword>
<dbReference type="PANTHER" id="PTHR38050">
    <property type="match status" value="1"/>
</dbReference>
<evidence type="ECO:0000313" key="10">
    <source>
        <dbReference type="Proteomes" id="UP000662873"/>
    </source>
</evidence>
<gene>
    <name evidence="9" type="ORF">NPRO_25290</name>
</gene>
<keyword evidence="3" id="KW-0858">Xylan degradation</keyword>
<protein>
    <submittedName>
        <fullName evidence="9">Alpha/beta hydrolase family protein</fullName>
    </submittedName>
</protein>
<evidence type="ECO:0000256" key="2">
    <source>
        <dbReference type="ARBA" id="ARBA00022525"/>
    </source>
</evidence>
<dbReference type="PANTHER" id="PTHR38050:SF2">
    <property type="entry name" value="FERULOYL ESTERASE C-RELATED"/>
    <property type="match status" value="1"/>
</dbReference>
<accession>A0A809SFL8</accession>
<evidence type="ECO:0000256" key="1">
    <source>
        <dbReference type="ARBA" id="ARBA00004613"/>
    </source>
</evidence>
<keyword evidence="4" id="KW-0732">Signal</keyword>